<evidence type="ECO:0000313" key="1">
    <source>
        <dbReference type="EMBL" id="RKS45152.1"/>
    </source>
</evidence>
<dbReference type="RefSeq" id="WP_121346610.1">
    <property type="nucleotide sequence ID" value="NZ_RBLG01000004.1"/>
</dbReference>
<proteinExistence type="predicted"/>
<reference evidence="1 2" key="1">
    <citation type="submission" date="2018-10" db="EMBL/GenBank/DDBJ databases">
        <title>Genomic Encyclopedia of Archaeal and Bacterial Type Strains, Phase II (KMG-II): from individual species to whole genera.</title>
        <authorList>
            <person name="Goeker M."/>
        </authorList>
    </citation>
    <scope>NUCLEOTIDE SEQUENCE [LARGE SCALE GENOMIC DNA]</scope>
    <source>
        <strain evidence="1 2">DSM 19839</strain>
    </source>
</reference>
<accession>A0A495P7G4</accession>
<keyword evidence="2" id="KW-1185">Reference proteome</keyword>
<gene>
    <name evidence="1" type="ORF">BC962_2828</name>
</gene>
<dbReference type="EMBL" id="RBLG01000004">
    <property type="protein sequence ID" value="RKS45152.1"/>
    <property type="molecule type" value="Genomic_DNA"/>
</dbReference>
<dbReference type="Proteomes" id="UP000276282">
    <property type="component" value="Unassembled WGS sequence"/>
</dbReference>
<evidence type="ECO:0000313" key="2">
    <source>
        <dbReference type="Proteomes" id="UP000276282"/>
    </source>
</evidence>
<protein>
    <recommendedName>
        <fullName evidence="3">UDP-glycosyltransferase</fullName>
    </recommendedName>
</protein>
<name>A0A495P7G4_9FLAO</name>
<dbReference type="SUPFAM" id="SSF53756">
    <property type="entry name" value="UDP-Glycosyltransferase/glycogen phosphorylase"/>
    <property type="match status" value="1"/>
</dbReference>
<evidence type="ECO:0008006" key="3">
    <source>
        <dbReference type="Google" id="ProtNLM"/>
    </source>
</evidence>
<dbReference type="AlphaFoldDB" id="A0A495P7G4"/>
<dbReference type="OrthoDB" id="913551at2"/>
<comment type="caution">
    <text evidence="1">The sequence shown here is derived from an EMBL/GenBank/DDBJ whole genome shotgun (WGS) entry which is preliminary data.</text>
</comment>
<organism evidence="1 2">
    <name type="scientific">Gillisia mitskevichiae</name>
    <dbReference type="NCBI Taxonomy" id="270921"/>
    <lineage>
        <taxon>Bacteria</taxon>
        <taxon>Pseudomonadati</taxon>
        <taxon>Bacteroidota</taxon>
        <taxon>Flavobacteriia</taxon>
        <taxon>Flavobacteriales</taxon>
        <taxon>Flavobacteriaceae</taxon>
        <taxon>Gillisia</taxon>
    </lineage>
</organism>
<sequence>MKSKKIFILIPDGVGLRNFAFTSFVEIGKKNGWDIIFWNQTPFDLKALGFKEIKISGKPRAITDLYKRAKINTELNYFSEKFKDPVFQEYKFINKGSGLKNAFKNILVKQFTDSFSRGKGLQRLQTKLQNSERGNDLYNDCKNTLIEQNPDFVFCTNQRPIKALAPLLAAKDLEIPTATFIFSWDNLPKATMVVNADHYFVWSGYMKNELLKYYPQIQNSQIKITGTPQFEVHFLEKTKIEKEKFYQDFNLESKRQYLCYSGDDITTAPHDELYLLHTAKAVSRMNSEGYNLGIIFRRSPVDLSKRYDSVLAEFEDIIVPIEPLWVKISDGWDAILPTRKDLKLQSNIIQHTFMVVNVASSMVFDYISYGKPCAYINYNPEEIEWIKDTRSIYRYVHFKSMPSRNSALWINEVGEIESVIKTGLEGDNSEVLGNAKKWFEIINEHPVSNANERIWNAIEEII</sequence>